<keyword evidence="3" id="KW-0255">Endonuclease</keyword>
<reference evidence="3 4" key="1">
    <citation type="submission" date="2019-04" db="EMBL/GenBank/DDBJ databases">
        <title>Draft, Whole-Genome Sequence of the Anthracene-degrading Mycobacterium frederiksbergense LB501T, Isolated from a Polycyclic Aromatic Hydrocarbon (PAH)-Contaminated Soil.</title>
        <authorList>
            <person name="Augelletti F."/>
        </authorList>
    </citation>
    <scope>NUCLEOTIDE SEQUENCE [LARGE SCALE GENOMIC DNA]</scope>
    <source>
        <strain evidence="3 4">LB 501T</strain>
    </source>
</reference>
<dbReference type="InterPro" id="IPR003615">
    <property type="entry name" value="HNH_nuc"/>
</dbReference>
<sequence length="567" mass="60050">MFEVLDRGALAELSDEALISAVTAMTQIESMAAAQRLALIGEVVARQCDDEDDTVAHQVIDGWAWAQAAVAAACNLNPYAASKQMRIAQALRDRLPRTAALFAKGVISSTVIDAITWRTHLVVDEDAIALIDAAISGEAGAYGAHSEKQLIGAVDLWVEKFDPDAVVRSRRAAKDLYVEFDDKDDPNGVASFWGRLRITDKKILEQRLDALADTVCPNDPRRRGELRAAALAALGAVGPALERLACECGDVNCAGSGKDPRAGAVTIYALTDQVPAAGEDTPPQSTPGTAGTPEAEPEPTETAETEPAAPEHEPQAPAAESEPAAPAARTEPAASTKPAEPAAPAASTEPAEPAAPAAGPEPAACNPSPGVMLDGAIIPAAMLAELVAGGATVKPLSEIADLPAERQYRPSTALTAFVRMRAMTCSFPGCNRAAHRCDLDHLIPWPAGATHPGNLGPLCRLHHLVKTFGGWELAAKPDGSIQWTSPTGHTYKKAPGAAILFPHWNIQTPIPRKRAISLINDTDRDTKMPVRQRTRAQGRAQRINTERARNQLELALERAESNSDPPF</sequence>
<feature type="region of interest" description="Disordered" evidence="1">
    <location>
        <begin position="274"/>
        <end position="363"/>
    </location>
</feature>
<dbReference type="Pfam" id="PF02720">
    <property type="entry name" value="DUF222"/>
    <property type="match status" value="1"/>
</dbReference>
<dbReference type="EMBL" id="CP038799">
    <property type="protein sequence ID" value="QIV80124.1"/>
    <property type="molecule type" value="Genomic_DNA"/>
</dbReference>
<feature type="domain" description="HNH nuclease" evidence="2">
    <location>
        <begin position="413"/>
        <end position="464"/>
    </location>
</feature>
<proteinExistence type="predicted"/>
<name>A0A6H0RYW8_9MYCO</name>
<protein>
    <submittedName>
        <fullName evidence="3">HNH endonuclease</fullName>
    </submittedName>
</protein>
<organism evidence="3 4">
    <name type="scientific">Mycolicibacterium frederiksbergense</name>
    <dbReference type="NCBI Taxonomy" id="117567"/>
    <lineage>
        <taxon>Bacteria</taxon>
        <taxon>Bacillati</taxon>
        <taxon>Actinomycetota</taxon>
        <taxon>Actinomycetes</taxon>
        <taxon>Mycobacteriales</taxon>
        <taxon>Mycobacteriaceae</taxon>
        <taxon>Mycolicibacterium</taxon>
    </lineage>
</organism>
<gene>
    <name evidence="3" type="ORF">EXE63_03780</name>
</gene>
<dbReference type="GO" id="GO:0004519">
    <property type="term" value="F:endonuclease activity"/>
    <property type="evidence" value="ECO:0007669"/>
    <property type="project" value="UniProtKB-KW"/>
</dbReference>
<evidence type="ECO:0000256" key="1">
    <source>
        <dbReference type="SAM" id="MobiDB-lite"/>
    </source>
</evidence>
<dbReference type="AlphaFoldDB" id="A0A6H0RYW8"/>
<dbReference type="InterPro" id="IPR003870">
    <property type="entry name" value="DUF222"/>
</dbReference>
<keyword evidence="3" id="KW-0378">Hydrolase</keyword>
<feature type="compositionally biased region" description="Low complexity" evidence="1">
    <location>
        <begin position="315"/>
        <end position="363"/>
    </location>
</feature>
<feature type="compositionally biased region" description="Acidic residues" evidence="1">
    <location>
        <begin position="295"/>
        <end position="304"/>
    </location>
</feature>
<dbReference type="Proteomes" id="UP000501849">
    <property type="component" value="Chromosome"/>
</dbReference>
<dbReference type="KEGG" id="mfre:EXE63_03780"/>
<evidence type="ECO:0000259" key="2">
    <source>
        <dbReference type="SMART" id="SM00507"/>
    </source>
</evidence>
<dbReference type="CDD" id="cd00085">
    <property type="entry name" value="HNHc"/>
    <property type="match status" value="1"/>
</dbReference>
<evidence type="ECO:0000313" key="4">
    <source>
        <dbReference type="Proteomes" id="UP000501849"/>
    </source>
</evidence>
<dbReference type="SMART" id="SM00507">
    <property type="entry name" value="HNHc"/>
    <property type="match status" value="1"/>
</dbReference>
<keyword evidence="3" id="KW-0540">Nuclease</keyword>
<evidence type="ECO:0000313" key="3">
    <source>
        <dbReference type="EMBL" id="QIV80124.1"/>
    </source>
</evidence>
<keyword evidence="4" id="KW-1185">Reference proteome</keyword>
<dbReference type="RefSeq" id="WP_168140859.1">
    <property type="nucleotide sequence ID" value="NZ_CP038799.1"/>
</dbReference>
<accession>A0A6H0RYW8</accession>